<dbReference type="OrthoDB" id="7870152at2759"/>
<feature type="transmembrane region" description="Helical" evidence="2">
    <location>
        <begin position="122"/>
        <end position="141"/>
    </location>
</feature>
<feature type="region of interest" description="Disordered" evidence="1">
    <location>
        <begin position="187"/>
        <end position="215"/>
    </location>
</feature>
<feature type="transmembrane region" description="Helical" evidence="2">
    <location>
        <begin position="161"/>
        <end position="181"/>
    </location>
</feature>
<dbReference type="RefSeq" id="XP_016970648.1">
    <property type="nucleotide sequence ID" value="XM_017115159.1"/>
</dbReference>
<feature type="compositionally biased region" description="Acidic residues" evidence="1">
    <location>
        <begin position="187"/>
        <end position="207"/>
    </location>
</feature>
<proteinExistence type="predicted"/>
<dbReference type="AlphaFoldDB" id="A0A6P4E5V2"/>
<feature type="transmembrane region" description="Helical" evidence="2">
    <location>
        <begin position="90"/>
        <end position="110"/>
    </location>
</feature>
<evidence type="ECO:0000313" key="3">
    <source>
        <dbReference type="RefSeq" id="XP_016970648.1"/>
    </source>
</evidence>
<name>A0A6P4E5V2_DRORH</name>
<gene>
    <name evidence="3" type="primary">LOC108038384</name>
</gene>
<feature type="transmembrane region" description="Helical" evidence="2">
    <location>
        <begin position="59"/>
        <end position="78"/>
    </location>
</feature>
<evidence type="ECO:0000256" key="2">
    <source>
        <dbReference type="SAM" id="Phobius"/>
    </source>
</evidence>
<protein>
    <submittedName>
        <fullName evidence="3">Uncharacterized protein LOC108038384</fullName>
    </submittedName>
</protein>
<keyword evidence="2" id="KW-0812">Transmembrane</keyword>
<sequence>MNRRYTTENSKIKDFKNGRQSWNGIICKGNKDEELASPRQESEIPWEEPLNHREFSWRALIIVAIGLIIILASVFLGLPYESVKYSSTINYWAVGGALICISIINLTMCFDTRIFRRSSNKNISLALFAAAHLCTHPFYIIRLLNFQRIINGQYEMGEYAMGALFFGQNALSLSLIVISLCDSEGSDDYDNDDDDSSSSGDSCEDSSGDSGNCSS</sequence>
<reference evidence="3" key="1">
    <citation type="submission" date="2025-08" db="UniProtKB">
        <authorList>
            <consortium name="RefSeq"/>
        </authorList>
    </citation>
    <scope>IDENTIFICATION</scope>
</reference>
<accession>A0A6P4E5V2</accession>
<keyword evidence="2" id="KW-0472">Membrane</keyword>
<evidence type="ECO:0000256" key="1">
    <source>
        <dbReference type="SAM" id="MobiDB-lite"/>
    </source>
</evidence>
<keyword evidence="2" id="KW-1133">Transmembrane helix</keyword>
<organism evidence="3">
    <name type="scientific">Drosophila rhopaloa</name>
    <name type="common">Fruit fly</name>
    <dbReference type="NCBI Taxonomy" id="1041015"/>
    <lineage>
        <taxon>Eukaryota</taxon>
        <taxon>Metazoa</taxon>
        <taxon>Ecdysozoa</taxon>
        <taxon>Arthropoda</taxon>
        <taxon>Hexapoda</taxon>
        <taxon>Insecta</taxon>
        <taxon>Pterygota</taxon>
        <taxon>Neoptera</taxon>
        <taxon>Endopterygota</taxon>
        <taxon>Diptera</taxon>
        <taxon>Brachycera</taxon>
        <taxon>Muscomorpha</taxon>
        <taxon>Ephydroidea</taxon>
        <taxon>Drosophilidae</taxon>
        <taxon>Drosophila</taxon>
        <taxon>Sophophora</taxon>
    </lineage>
</organism>